<organism evidence="1">
    <name type="scientific">marine metagenome</name>
    <dbReference type="NCBI Taxonomy" id="408172"/>
    <lineage>
        <taxon>unclassified sequences</taxon>
        <taxon>metagenomes</taxon>
        <taxon>ecological metagenomes</taxon>
    </lineage>
</organism>
<accession>A0A382E1N1</accession>
<proteinExistence type="predicted"/>
<reference evidence="1" key="1">
    <citation type="submission" date="2018-05" db="EMBL/GenBank/DDBJ databases">
        <authorList>
            <person name="Lanie J.A."/>
            <person name="Ng W.-L."/>
            <person name="Kazmierczak K.M."/>
            <person name="Andrzejewski T.M."/>
            <person name="Davidsen T.M."/>
            <person name="Wayne K.J."/>
            <person name="Tettelin H."/>
            <person name="Glass J.I."/>
            <person name="Rusch D."/>
            <person name="Podicherti R."/>
            <person name="Tsui H.-C.T."/>
            <person name="Winkler M.E."/>
        </authorList>
    </citation>
    <scope>NUCLEOTIDE SEQUENCE</scope>
</reference>
<sequence>MFSYGTAASTIISETGDMVGEVVSTTLTSCVAIVEFPL</sequence>
<protein>
    <submittedName>
        <fullName evidence="1">Uncharacterized protein</fullName>
    </submittedName>
</protein>
<gene>
    <name evidence="1" type="ORF">METZ01_LOCUS197474</name>
</gene>
<evidence type="ECO:0000313" key="1">
    <source>
        <dbReference type="EMBL" id="SVB44620.1"/>
    </source>
</evidence>
<dbReference type="EMBL" id="UINC01042251">
    <property type="protein sequence ID" value="SVB44620.1"/>
    <property type="molecule type" value="Genomic_DNA"/>
</dbReference>
<feature type="non-terminal residue" evidence="1">
    <location>
        <position position="38"/>
    </location>
</feature>
<dbReference type="AlphaFoldDB" id="A0A382E1N1"/>
<name>A0A382E1N1_9ZZZZ</name>